<dbReference type="Gene3D" id="3.40.50.1820">
    <property type="entry name" value="alpha/beta hydrolase"/>
    <property type="match status" value="1"/>
</dbReference>
<sequence length="312" mass="33756">MDQIAPSASSQAQSLTLSDGRRMGYAEFGDADGLPVLALHGTPGSRLTFTITDDEAKARGLRLIAPDRPGYGLSDFKKFASVMDWVPDLRALADALDLKGFAVMGVSGGGPYAVAAAAGMRKRTAFLALVSPVGPVYAMGDRLRLGAAHRRVFRDLPFRPKISAAIFWSMRSMVRLAPGLAYRSLKRSVGHEDRRILEQDDVRECLIAAHHEGLRADVRGAVQDVRFFGTDWGVDFTNVIAPAVLWQGMEDRKVPPAAAEYLADLLPNCRLDVMPSAGHYWVFDHIGEVLDAIEASLKAGAGVAYDGSDDDL</sequence>
<dbReference type="PANTHER" id="PTHR43433">
    <property type="entry name" value="HYDROLASE, ALPHA/BETA FOLD FAMILY PROTEIN"/>
    <property type="match status" value="1"/>
</dbReference>
<dbReference type="InterPro" id="IPR029058">
    <property type="entry name" value="AB_hydrolase_fold"/>
</dbReference>
<proteinExistence type="predicted"/>
<dbReference type="RefSeq" id="WP_379087392.1">
    <property type="nucleotide sequence ID" value="NZ_JBHTJO010000001.1"/>
</dbReference>
<keyword evidence="2" id="KW-0378">Hydrolase</keyword>
<dbReference type="SUPFAM" id="SSF53474">
    <property type="entry name" value="alpha/beta-Hydrolases"/>
    <property type="match status" value="1"/>
</dbReference>
<gene>
    <name evidence="2" type="ORF">ACFQ2F_06415</name>
</gene>
<dbReference type="EMBL" id="JBHTJO010000001">
    <property type="protein sequence ID" value="MFD0986728.1"/>
    <property type="molecule type" value="Genomic_DNA"/>
</dbReference>
<feature type="domain" description="AB hydrolase-1" evidence="1">
    <location>
        <begin position="36"/>
        <end position="291"/>
    </location>
</feature>
<dbReference type="PANTHER" id="PTHR43433:SF10">
    <property type="entry name" value="AB HYDROLASE-1 DOMAIN-CONTAINING PROTEIN"/>
    <property type="match status" value="1"/>
</dbReference>
<evidence type="ECO:0000313" key="3">
    <source>
        <dbReference type="Proteomes" id="UP001597102"/>
    </source>
</evidence>
<reference evidence="3" key="1">
    <citation type="journal article" date="2019" name="Int. J. Syst. Evol. Microbiol.">
        <title>The Global Catalogue of Microorganisms (GCM) 10K type strain sequencing project: providing services to taxonomists for standard genome sequencing and annotation.</title>
        <authorList>
            <consortium name="The Broad Institute Genomics Platform"/>
            <consortium name="The Broad Institute Genome Sequencing Center for Infectious Disease"/>
            <person name="Wu L."/>
            <person name="Ma J."/>
        </authorList>
    </citation>
    <scope>NUCLEOTIDE SEQUENCE [LARGE SCALE GENOMIC DNA]</scope>
    <source>
        <strain evidence="3">CCUG 61697</strain>
    </source>
</reference>
<protein>
    <submittedName>
        <fullName evidence="2">Alpha/beta fold hydrolase</fullName>
    </submittedName>
</protein>
<name>A0ABW3J8Y0_9HYPH</name>
<dbReference type="Pfam" id="PF12697">
    <property type="entry name" value="Abhydrolase_6"/>
    <property type="match status" value="1"/>
</dbReference>
<dbReference type="GO" id="GO:0016787">
    <property type="term" value="F:hydrolase activity"/>
    <property type="evidence" value="ECO:0007669"/>
    <property type="project" value="UniProtKB-KW"/>
</dbReference>
<keyword evidence="3" id="KW-1185">Reference proteome</keyword>
<organism evidence="2 3">
    <name type="scientific">Methyloligella solikamskensis</name>
    <dbReference type="NCBI Taxonomy" id="1177756"/>
    <lineage>
        <taxon>Bacteria</taxon>
        <taxon>Pseudomonadati</taxon>
        <taxon>Pseudomonadota</taxon>
        <taxon>Alphaproteobacteria</taxon>
        <taxon>Hyphomicrobiales</taxon>
        <taxon>Hyphomicrobiaceae</taxon>
        <taxon>Methyloligella</taxon>
    </lineage>
</organism>
<evidence type="ECO:0000259" key="1">
    <source>
        <dbReference type="Pfam" id="PF12697"/>
    </source>
</evidence>
<accession>A0ABW3J8Y0</accession>
<comment type="caution">
    <text evidence="2">The sequence shown here is derived from an EMBL/GenBank/DDBJ whole genome shotgun (WGS) entry which is preliminary data.</text>
</comment>
<dbReference type="Proteomes" id="UP001597102">
    <property type="component" value="Unassembled WGS sequence"/>
</dbReference>
<dbReference type="InterPro" id="IPR050471">
    <property type="entry name" value="AB_hydrolase"/>
</dbReference>
<dbReference type="InterPro" id="IPR000073">
    <property type="entry name" value="AB_hydrolase_1"/>
</dbReference>
<evidence type="ECO:0000313" key="2">
    <source>
        <dbReference type="EMBL" id="MFD0986728.1"/>
    </source>
</evidence>